<gene>
    <name evidence="6" type="ORF">ACFQ2S_10225</name>
</gene>
<dbReference type="EMBL" id="JBHTJT010000010">
    <property type="protein sequence ID" value="MFD0980027.1"/>
    <property type="molecule type" value="Genomic_DNA"/>
</dbReference>
<accession>A0ABW3IQY5</accession>
<evidence type="ECO:0000313" key="6">
    <source>
        <dbReference type="EMBL" id="MFD0980027.1"/>
    </source>
</evidence>
<dbReference type="Pfam" id="PF00027">
    <property type="entry name" value="cNMP_binding"/>
    <property type="match status" value="1"/>
</dbReference>
<evidence type="ECO:0000259" key="4">
    <source>
        <dbReference type="PROSITE" id="PS50042"/>
    </source>
</evidence>
<dbReference type="SUPFAM" id="SSF46785">
    <property type="entry name" value="Winged helix' DNA-binding domain"/>
    <property type="match status" value="1"/>
</dbReference>
<dbReference type="InterPro" id="IPR018490">
    <property type="entry name" value="cNMP-bd_dom_sf"/>
</dbReference>
<proteinExistence type="predicted"/>
<dbReference type="RefSeq" id="WP_386074365.1">
    <property type="nucleotide sequence ID" value="NZ_JBHTJT010000010.1"/>
</dbReference>
<dbReference type="InterPro" id="IPR012318">
    <property type="entry name" value="HTH_CRP"/>
</dbReference>
<dbReference type="Gene3D" id="1.10.10.10">
    <property type="entry name" value="Winged helix-like DNA-binding domain superfamily/Winged helix DNA-binding domain"/>
    <property type="match status" value="1"/>
</dbReference>
<name>A0ABW3IQY5_9RHOB</name>
<dbReference type="Gene3D" id="2.60.120.10">
    <property type="entry name" value="Jelly Rolls"/>
    <property type="match status" value="1"/>
</dbReference>
<dbReference type="InterPro" id="IPR036388">
    <property type="entry name" value="WH-like_DNA-bd_sf"/>
</dbReference>
<evidence type="ECO:0000313" key="7">
    <source>
        <dbReference type="Proteomes" id="UP001597108"/>
    </source>
</evidence>
<dbReference type="InterPro" id="IPR014710">
    <property type="entry name" value="RmlC-like_jellyroll"/>
</dbReference>
<organism evidence="6 7">
    <name type="scientific">Tropicimonas aquimaris</name>
    <dbReference type="NCBI Taxonomy" id="914152"/>
    <lineage>
        <taxon>Bacteria</taxon>
        <taxon>Pseudomonadati</taxon>
        <taxon>Pseudomonadota</taxon>
        <taxon>Alphaproteobacteria</taxon>
        <taxon>Rhodobacterales</taxon>
        <taxon>Roseobacteraceae</taxon>
        <taxon>Tropicimonas</taxon>
    </lineage>
</organism>
<dbReference type="SUPFAM" id="SSF51206">
    <property type="entry name" value="cAMP-binding domain-like"/>
    <property type="match status" value="1"/>
</dbReference>
<dbReference type="InterPro" id="IPR000595">
    <property type="entry name" value="cNMP-bd_dom"/>
</dbReference>
<keyword evidence="2" id="KW-0238">DNA-binding</keyword>
<dbReference type="Pfam" id="PF13545">
    <property type="entry name" value="HTH_Crp_2"/>
    <property type="match status" value="1"/>
</dbReference>
<reference evidence="7" key="1">
    <citation type="journal article" date="2019" name="Int. J. Syst. Evol. Microbiol.">
        <title>The Global Catalogue of Microorganisms (GCM) 10K type strain sequencing project: providing services to taxonomists for standard genome sequencing and annotation.</title>
        <authorList>
            <consortium name="The Broad Institute Genomics Platform"/>
            <consortium name="The Broad Institute Genome Sequencing Center for Infectious Disease"/>
            <person name="Wu L."/>
            <person name="Ma J."/>
        </authorList>
    </citation>
    <scope>NUCLEOTIDE SEQUENCE [LARGE SCALE GENOMIC DNA]</scope>
    <source>
        <strain evidence="7">CCUG 60524</strain>
    </source>
</reference>
<dbReference type="CDD" id="cd00038">
    <property type="entry name" value="CAP_ED"/>
    <property type="match status" value="1"/>
</dbReference>
<feature type="domain" description="Cyclic nucleotide-binding" evidence="4">
    <location>
        <begin position="13"/>
        <end position="121"/>
    </location>
</feature>
<dbReference type="PROSITE" id="PS51063">
    <property type="entry name" value="HTH_CRP_2"/>
    <property type="match status" value="1"/>
</dbReference>
<evidence type="ECO:0000259" key="5">
    <source>
        <dbReference type="PROSITE" id="PS51063"/>
    </source>
</evidence>
<dbReference type="PROSITE" id="PS50042">
    <property type="entry name" value="CNMP_BINDING_3"/>
    <property type="match status" value="1"/>
</dbReference>
<keyword evidence="7" id="KW-1185">Reference proteome</keyword>
<feature type="domain" description="HTH crp-type" evidence="5">
    <location>
        <begin position="147"/>
        <end position="220"/>
    </location>
</feature>
<protein>
    <submittedName>
        <fullName evidence="6">Crp/Fnr family transcriptional regulator</fullName>
    </submittedName>
</protein>
<dbReference type="Proteomes" id="UP001597108">
    <property type="component" value="Unassembled WGS sequence"/>
</dbReference>
<dbReference type="InterPro" id="IPR036390">
    <property type="entry name" value="WH_DNA-bd_sf"/>
</dbReference>
<evidence type="ECO:0000256" key="3">
    <source>
        <dbReference type="ARBA" id="ARBA00023163"/>
    </source>
</evidence>
<comment type="caution">
    <text evidence="6">The sequence shown here is derived from an EMBL/GenBank/DDBJ whole genome shotgun (WGS) entry which is preliminary data.</text>
</comment>
<evidence type="ECO:0000256" key="1">
    <source>
        <dbReference type="ARBA" id="ARBA00023015"/>
    </source>
</evidence>
<sequence length="228" mass="24497">MDSVTERTLSSGWLGQVEPELKREFLRAAQPRMFADGSAIQGFQEEQTCLWGVGSGAVRLYVAMNEQVPKLAHVAGPGFWFGDAPVVTGQPRALQATAAGNTRLFAIDRAVIANVALRNPDAWLAVAKLVLMNELTAIGAGEDLMIRDSRARLVAVLLRLSGRRNAFQGVAPIATVPVTQHELAEASCLSRSSAALILKDLVARGMIRTVYGSITILDAKALESVLFE</sequence>
<keyword evidence="1" id="KW-0805">Transcription regulation</keyword>
<evidence type="ECO:0000256" key="2">
    <source>
        <dbReference type="ARBA" id="ARBA00023125"/>
    </source>
</evidence>
<keyword evidence="3" id="KW-0804">Transcription</keyword>